<sequence>MRVPCSIRPIACDDRGATIIEFAIVAPVFLAVLIAILQVALVYLAQDGLEGATETASRLLATGQAQQAGMNAAQFQSAACSALPSYMNCSALMVDVRTASSFSAADTGMPVLTYDNNGNVSTAFAYTPGGQAAIVVVRFMYLWPTSSGPLGFNISNQPGGKRLLLATSVFKSEYY</sequence>
<evidence type="ECO:0000313" key="3">
    <source>
        <dbReference type="EMBL" id="MFC0683446.1"/>
    </source>
</evidence>
<gene>
    <name evidence="3" type="ORF">ACFFF8_02430</name>
</gene>
<dbReference type="Pfam" id="PF07811">
    <property type="entry name" value="TadE"/>
    <property type="match status" value="1"/>
</dbReference>
<protein>
    <submittedName>
        <fullName evidence="3">TadE/TadG family type IV pilus assembly protein</fullName>
    </submittedName>
</protein>
<evidence type="ECO:0000313" key="4">
    <source>
        <dbReference type="Proteomes" id="UP001589858"/>
    </source>
</evidence>
<dbReference type="InterPro" id="IPR012495">
    <property type="entry name" value="TadE-like_dom"/>
</dbReference>
<name>A0ABV6S2Z8_9SPHN</name>
<feature type="domain" description="TadE-like" evidence="2">
    <location>
        <begin position="16"/>
        <end position="58"/>
    </location>
</feature>
<keyword evidence="1" id="KW-1133">Transmembrane helix</keyword>
<feature type="transmembrane region" description="Helical" evidence="1">
    <location>
        <begin position="20"/>
        <end position="45"/>
    </location>
</feature>
<evidence type="ECO:0000256" key="1">
    <source>
        <dbReference type="SAM" id="Phobius"/>
    </source>
</evidence>
<dbReference type="EMBL" id="JBHLTM010000011">
    <property type="protein sequence ID" value="MFC0683446.1"/>
    <property type="molecule type" value="Genomic_DNA"/>
</dbReference>
<dbReference type="Proteomes" id="UP001589858">
    <property type="component" value="Unassembled WGS sequence"/>
</dbReference>
<keyword evidence="1" id="KW-0472">Membrane</keyword>
<keyword evidence="4" id="KW-1185">Reference proteome</keyword>
<evidence type="ECO:0000259" key="2">
    <source>
        <dbReference type="Pfam" id="PF07811"/>
    </source>
</evidence>
<proteinExistence type="predicted"/>
<comment type="caution">
    <text evidence="3">The sequence shown here is derived from an EMBL/GenBank/DDBJ whole genome shotgun (WGS) entry which is preliminary data.</text>
</comment>
<organism evidence="3 4">
    <name type="scientific">Novosphingobium clariflavum</name>
    <dbReference type="NCBI Taxonomy" id="2029884"/>
    <lineage>
        <taxon>Bacteria</taxon>
        <taxon>Pseudomonadati</taxon>
        <taxon>Pseudomonadota</taxon>
        <taxon>Alphaproteobacteria</taxon>
        <taxon>Sphingomonadales</taxon>
        <taxon>Sphingomonadaceae</taxon>
        <taxon>Novosphingobium</taxon>
    </lineage>
</organism>
<keyword evidence="1" id="KW-0812">Transmembrane</keyword>
<dbReference type="RefSeq" id="WP_267219243.1">
    <property type="nucleotide sequence ID" value="NZ_JAPCWC010000003.1"/>
</dbReference>
<reference evidence="3 4" key="1">
    <citation type="submission" date="2024-09" db="EMBL/GenBank/DDBJ databases">
        <authorList>
            <person name="Sun Q."/>
            <person name="Mori K."/>
        </authorList>
    </citation>
    <scope>NUCLEOTIDE SEQUENCE [LARGE SCALE GENOMIC DNA]</scope>
    <source>
        <strain evidence="3 4">CICC 11035S</strain>
    </source>
</reference>
<accession>A0ABV6S2Z8</accession>